<dbReference type="Proteomes" id="UP000037136">
    <property type="component" value="Unassembled WGS sequence"/>
</dbReference>
<dbReference type="PANTHER" id="PTHR42470">
    <property type="entry name" value="VAST DOMAIN-CONTAINING PROTEIN"/>
    <property type="match status" value="1"/>
</dbReference>
<proteinExistence type="predicted"/>
<reference evidence="3 4" key="2">
    <citation type="journal article" date="2017" name="Sci. Rep.">
        <title>Ant-infecting Ophiocordyceps genomes reveal a high diversity of potential behavioral manipulation genes and a possible major role for enterotoxins.</title>
        <authorList>
            <person name="de Bekker C."/>
            <person name="Ohm R.A."/>
            <person name="Evans H.C."/>
            <person name="Brachmann A."/>
            <person name="Hughes D.P."/>
        </authorList>
    </citation>
    <scope>NUCLEOTIDE SEQUENCE [LARGE SCALE GENOMIC DNA]</scope>
    <source>
        <strain evidence="3 4">SC16a</strain>
    </source>
</reference>
<dbReference type="STRING" id="268505.A0A2A9PQD6"/>
<dbReference type="InterPro" id="IPR057684">
    <property type="entry name" value="DUF7924"/>
</dbReference>
<evidence type="ECO:0000256" key="1">
    <source>
        <dbReference type="SAM" id="MobiDB-lite"/>
    </source>
</evidence>
<dbReference type="PANTHER" id="PTHR42470:SF1">
    <property type="entry name" value="VAST DOMAIN-CONTAINING PROTEIN"/>
    <property type="match status" value="1"/>
</dbReference>
<evidence type="ECO:0000313" key="3">
    <source>
        <dbReference type="EMBL" id="PFH63399.1"/>
    </source>
</evidence>
<evidence type="ECO:0000259" key="2">
    <source>
        <dbReference type="Pfam" id="PF25545"/>
    </source>
</evidence>
<protein>
    <recommendedName>
        <fullName evidence="2">DUF7924 domain-containing protein</fullName>
    </recommendedName>
</protein>
<feature type="region of interest" description="Disordered" evidence="1">
    <location>
        <begin position="67"/>
        <end position="129"/>
    </location>
</feature>
<gene>
    <name evidence="3" type="ORF">XA68_12363</name>
</gene>
<comment type="caution">
    <text evidence="3">The sequence shown here is derived from an EMBL/GenBank/DDBJ whole genome shotgun (WGS) entry which is preliminary data.</text>
</comment>
<dbReference type="EMBL" id="LAZP02000002">
    <property type="protein sequence ID" value="PFH63399.1"/>
    <property type="molecule type" value="Genomic_DNA"/>
</dbReference>
<feature type="compositionally biased region" description="Low complexity" evidence="1">
    <location>
        <begin position="109"/>
        <end position="126"/>
    </location>
</feature>
<organism evidence="3 4">
    <name type="scientific">Ophiocordyceps unilateralis</name>
    <name type="common">Zombie-ant fungus</name>
    <name type="synonym">Torrubia unilateralis</name>
    <dbReference type="NCBI Taxonomy" id="268505"/>
    <lineage>
        <taxon>Eukaryota</taxon>
        <taxon>Fungi</taxon>
        <taxon>Dikarya</taxon>
        <taxon>Ascomycota</taxon>
        <taxon>Pezizomycotina</taxon>
        <taxon>Sordariomycetes</taxon>
        <taxon>Hypocreomycetidae</taxon>
        <taxon>Hypocreales</taxon>
        <taxon>Ophiocordycipitaceae</taxon>
        <taxon>Ophiocordyceps</taxon>
    </lineage>
</organism>
<dbReference type="OrthoDB" id="5426775at2759"/>
<reference evidence="3 4" key="1">
    <citation type="journal article" date="2015" name="BMC Genomics">
        <title>Gene expression during zombie ant biting behavior reflects the complexity underlying fungal parasitic behavioral manipulation.</title>
        <authorList>
            <person name="de Bekker C."/>
            <person name="Ohm R.A."/>
            <person name="Loreto R.G."/>
            <person name="Sebastian A."/>
            <person name="Albert I."/>
            <person name="Merrow M."/>
            <person name="Brachmann A."/>
            <person name="Hughes D.P."/>
        </authorList>
    </citation>
    <scope>NUCLEOTIDE SEQUENCE [LARGE SCALE GENOMIC DNA]</scope>
    <source>
        <strain evidence="3 4">SC16a</strain>
    </source>
</reference>
<name>A0A2A9PQD6_OPHUN</name>
<keyword evidence="4" id="KW-1185">Reference proteome</keyword>
<dbReference type="Pfam" id="PF25545">
    <property type="entry name" value="DUF7924"/>
    <property type="match status" value="1"/>
</dbReference>
<feature type="domain" description="DUF7924" evidence="2">
    <location>
        <begin position="185"/>
        <end position="405"/>
    </location>
</feature>
<dbReference type="AlphaFoldDB" id="A0A2A9PQD6"/>
<sequence>MQAQNFREAIKQTSLSQERARWMPTSVLKQTREPDHLGSESLHSFVLDWLDSVGSEKIKKRCLSVSHLDGKHGDPAARAIKSDPGMTSRRDPHGFTVPPTPASTGPRYSSEGSSHVSSTTRSNPRNPRYRRNNLELNHIYVKSALSALPDHLSSQIDRVRARRRSPELSNDELNRAMHQVDCLAAGCSEDQLAKFLHHAVFPDPDFDAIYGSRTGLAANSNTLMAQHLVPAVNSNYRVTQPKPDNLYGYSPKRGEAFTESQFLAQTMIHKSNPGYADATPRGLRFPFFAIEFKAGGGTCGDLWVAVNQCAADSSACLNALGQLNSALEACKSARRIDNLSYSIAVDNRLAELYISWKEDDLNYYLRQIDTFVLSRPEEFKNFRKQVRNILDWGKDRRLPQIRDALYIILEENKKSASAIAKSRPRSDSSRGSGKRRQTSSPREQ</sequence>
<evidence type="ECO:0000313" key="4">
    <source>
        <dbReference type="Proteomes" id="UP000037136"/>
    </source>
</evidence>
<feature type="region of interest" description="Disordered" evidence="1">
    <location>
        <begin position="415"/>
        <end position="444"/>
    </location>
</feature>
<accession>A0A2A9PQD6</accession>